<dbReference type="Proteomes" id="UP000001542">
    <property type="component" value="Unassembled WGS sequence"/>
</dbReference>
<dbReference type="OrthoDB" id="10056939at2759"/>
<dbReference type="RefSeq" id="XP_001325762.1">
    <property type="nucleotide sequence ID" value="XM_001325727.1"/>
</dbReference>
<dbReference type="InterPro" id="IPR050224">
    <property type="entry name" value="TALE_homeobox"/>
</dbReference>
<feature type="domain" description="Homeobox" evidence="5">
    <location>
        <begin position="98"/>
        <end position="162"/>
    </location>
</feature>
<dbReference type="GO" id="GO:0003677">
    <property type="term" value="F:DNA binding"/>
    <property type="evidence" value="ECO:0007669"/>
    <property type="project" value="UniProtKB-UniRule"/>
</dbReference>
<dbReference type="SUPFAM" id="SSF46689">
    <property type="entry name" value="Homeodomain-like"/>
    <property type="match status" value="1"/>
</dbReference>
<reference evidence="6" key="1">
    <citation type="submission" date="2006-10" db="EMBL/GenBank/DDBJ databases">
        <authorList>
            <person name="Amadeo P."/>
            <person name="Zhao Q."/>
            <person name="Wortman J."/>
            <person name="Fraser-Liggett C."/>
            <person name="Carlton J."/>
        </authorList>
    </citation>
    <scope>NUCLEOTIDE SEQUENCE</scope>
    <source>
        <strain evidence="6">G3</strain>
    </source>
</reference>
<feature type="DNA-binding region" description="Homeobox" evidence="4">
    <location>
        <begin position="100"/>
        <end position="163"/>
    </location>
</feature>
<evidence type="ECO:0000256" key="4">
    <source>
        <dbReference type="PROSITE-ProRule" id="PRU00108"/>
    </source>
</evidence>
<keyword evidence="3 4" id="KW-0539">Nucleus</keyword>
<dbReference type="KEGG" id="tva:4771518"/>
<evidence type="ECO:0000256" key="3">
    <source>
        <dbReference type="ARBA" id="ARBA00023242"/>
    </source>
</evidence>
<dbReference type="EMBL" id="DS113284">
    <property type="protein sequence ID" value="EAY13539.1"/>
    <property type="molecule type" value="Genomic_DNA"/>
</dbReference>
<name>A2E1H2_TRIV3</name>
<dbReference type="VEuPathDB" id="TrichDB:TVAGG3_0319530"/>
<evidence type="ECO:0000256" key="2">
    <source>
        <dbReference type="ARBA" id="ARBA00023155"/>
    </source>
</evidence>
<dbReference type="Pfam" id="PF05920">
    <property type="entry name" value="Homeobox_KN"/>
    <property type="match status" value="1"/>
</dbReference>
<proteinExistence type="predicted"/>
<dbReference type="GO" id="GO:0006355">
    <property type="term" value="P:regulation of DNA-templated transcription"/>
    <property type="evidence" value="ECO:0007669"/>
    <property type="project" value="InterPro"/>
</dbReference>
<dbReference type="SMART" id="SM00389">
    <property type="entry name" value="HOX"/>
    <property type="match status" value="1"/>
</dbReference>
<dbReference type="InterPro" id="IPR001356">
    <property type="entry name" value="HD"/>
</dbReference>
<dbReference type="OMA" id="QRANITM"/>
<dbReference type="VEuPathDB" id="TrichDB:TVAG_343680"/>
<organism evidence="6 7">
    <name type="scientific">Trichomonas vaginalis (strain ATCC PRA-98 / G3)</name>
    <dbReference type="NCBI Taxonomy" id="412133"/>
    <lineage>
        <taxon>Eukaryota</taxon>
        <taxon>Metamonada</taxon>
        <taxon>Parabasalia</taxon>
        <taxon>Trichomonadida</taxon>
        <taxon>Trichomonadidae</taxon>
        <taxon>Trichomonas</taxon>
    </lineage>
</organism>
<keyword evidence="2 4" id="KW-0371">Homeobox</keyword>
<reference evidence="6" key="2">
    <citation type="journal article" date="2007" name="Science">
        <title>Draft genome sequence of the sexually transmitted pathogen Trichomonas vaginalis.</title>
        <authorList>
            <person name="Carlton J.M."/>
            <person name="Hirt R.P."/>
            <person name="Silva J.C."/>
            <person name="Delcher A.L."/>
            <person name="Schatz M."/>
            <person name="Zhao Q."/>
            <person name="Wortman J.R."/>
            <person name="Bidwell S.L."/>
            <person name="Alsmark U.C.M."/>
            <person name="Besteiro S."/>
            <person name="Sicheritz-Ponten T."/>
            <person name="Noel C.J."/>
            <person name="Dacks J.B."/>
            <person name="Foster P.G."/>
            <person name="Simillion C."/>
            <person name="Van de Peer Y."/>
            <person name="Miranda-Saavedra D."/>
            <person name="Barton G.J."/>
            <person name="Westrop G.D."/>
            <person name="Mueller S."/>
            <person name="Dessi D."/>
            <person name="Fiori P.L."/>
            <person name="Ren Q."/>
            <person name="Paulsen I."/>
            <person name="Zhang H."/>
            <person name="Bastida-Corcuera F.D."/>
            <person name="Simoes-Barbosa A."/>
            <person name="Brown M.T."/>
            <person name="Hayes R.D."/>
            <person name="Mukherjee M."/>
            <person name="Okumura C.Y."/>
            <person name="Schneider R."/>
            <person name="Smith A.J."/>
            <person name="Vanacova S."/>
            <person name="Villalvazo M."/>
            <person name="Haas B.J."/>
            <person name="Pertea M."/>
            <person name="Feldblyum T.V."/>
            <person name="Utterback T.R."/>
            <person name="Shu C.L."/>
            <person name="Osoegawa K."/>
            <person name="de Jong P.J."/>
            <person name="Hrdy I."/>
            <person name="Horvathova L."/>
            <person name="Zubacova Z."/>
            <person name="Dolezal P."/>
            <person name="Malik S.B."/>
            <person name="Logsdon J.M. Jr."/>
            <person name="Henze K."/>
            <person name="Gupta A."/>
            <person name="Wang C.C."/>
            <person name="Dunne R.L."/>
            <person name="Upcroft J.A."/>
            <person name="Upcroft P."/>
            <person name="White O."/>
            <person name="Salzberg S.L."/>
            <person name="Tang P."/>
            <person name="Chiu C.-H."/>
            <person name="Lee Y.-S."/>
            <person name="Embley T.M."/>
            <person name="Coombs G.H."/>
            <person name="Mottram J.C."/>
            <person name="Tachezy J."/>
            <person name="Fraser-Liggett C.M."/>
            <person name="Johnson P.J."/>
        </authorList>
    </citation>
    <scope>NUCLEOTIDE SEQUENCE [LARGE SCALE GENOMIC DNA]</scope>
    <source>
        <strain evidence="6">G3</strain>
    </source>
</reference>
<dbReference type="SMR" id="A2E1H2"/>
<dbReference type="AlphaFoldDB" id="A2E1H2"/>
<evidence type="ECO:0000313" key="6">
    <source>
        <dbReference type="EMBL" id="EAY13539.1"/>
    </source>
</evidence>
<keyword evidence="1 4" id="KW-0238">DNA-binding</keyword>
<dbReference type="InterPro" id="IPR008422">
    <property type="entry name" value="KN_HD"/>
</dbReference>
<dbReference type="GO" id="GO:0005634">
    <property type="term" value="C:nucleus"/>
    <property type="evidence" value="ECO:0007669"/>
    <property type="project" value="UniProtKB-SubCell"/>
</dbReference>
<keyword evidence="7" id="KW-1185">Reference proteome</keyword>
<dbReference type="PROSITE" id="PS50071">
    <property type="entry name" value="HOMEOBOX_2"/>
    <property type="match status" value="1"/>
</dbReference>
<evidence type="ECO:0000256" key="1">
    <source>
        <dbReference type="ARBA" id="ARBA00023125"/>
    </source>
</evidence>
<dbReference type="STRING" id="5722.A2E1H2"/>
<gene>
    <name evidence="6" type="ORF">TVAG_343680</name>
</gene>
<evidence type="ECO:0000259" key="5">
    <source>
        <dbReference type="PROSITE" id="PS50071"/>
    </source>
</evidence>
<protein>
    <recommendedName>
        <fullName evidence="5">Homeobox domain-containing protein</fullName>
    </recommendedName>
</protein>
<dbReference type="Gene3D" id="1.10.10.60">
    <property type="entry name" value="Homeodomain-like"/>
    <property type="match status" value="1"/>
</dbReference>
<accession>A2E1H2</accession>
<dbReference type="InParanoid" id="A2E1H2"/>
<comment type="subcellular location">
    <subcellularLocation>
        <location evidence="4">Nucleus</location>
    </subcellularLocation>
</comment>
<dbReference type="PANTHER" id="PTHR11850">
    <property type="entry name" value="HOMEOBOX PROTEIN TRANSCRIPTION FACTORS"/>
    <property type="match status" value="1"/>
</dbReference>
<evidence type="ECO:0000313" key="7">
    <source>
        <dbReference type="Proteomes" id="UP000001542"/>
    </source>
</evidence>
<dbReference type="InterPro" id="IPR009057">
    <property type="entry name" value="Homeodomain-like_sf"/>
</dbReference>
<sequence length="189" mass="22023">MLEDLFLLESIPQGLYSSNDMIFNAGNGINHELESTSMDLDDLHYLHLSSPMIDRFYTVNLDQNELTNDLQNTFEENSDIANMKLSNENTNSLQGKQRNKKLKRGKNLPSELKNLLKVWIYQNWMNPYPSKDMKERIADKYGVSQKQLSTYLVNARMRLLQDIEFQHKHCIGRVKNSQQQKCAIPNLLN</sequence>
<dbReference type="CDD" id="cd00086">
    <property type="entry name" value="homeodomain"/>
    <property type="match status" value="1"/>
</dbReference>